<evidence type="ECO:0000259" key="3">
    <source>
        <dbReference type="Pfam" id="PF00440"/>
    </source>
</evidence>
<dbReference type="InterPro" id="IPR009057">
    <property type="entry name" value="Homeodomain-like_sf"/>
</dbReference>
<proteinExistence type="predicted"/>
<evidence type="ECO:0000313" key="5">
    <source>
        <dbReference type="Proteomes" id="UP000182498"/>
    </source>
</evidence>
<name>A0A0X2NMN8_9CORY</name>
<feature type="domain" description="HTH tetR-type" evidence="3">
    <location>
        <begin position="67"/>
        <end position="102"/>
    </location>
</feature>
<gene>
    <name evidence="4" type="ORF">CVAR292_01427</name>
</gene>
<feature type="compositionally biased region" description="Polar residues" evidence="2">
    <location>
        <begin position="12"/>
        <end position="24"/>
    </location>
</feature>
<evidence type="ECO:0000256" key="2">
    <source>
        <dbReference type="SAM" id="MobiDB-lite"/>
    </source>
</evidence>
<dbReference type="Gene3D" id="1.10.357.10">
    <property type="entry name" value="Tetracycline Repressor, domain 2"/>
    <property type="match status" value="1"/>
</dbReference>
<sequence length="269" mass="30159">MHEHPTAVPHTVTHSAPHSVSHPTPQIDGQEFPVYTPTVSPIPTTSRRSGRKPVFSAEDVVREAFDMGLDHFSLSAIARRLGVGASALYRVYDSREAVLDACMVTVAAEFHNIEDLIDRDADWQTVLRSWAAEYWRICGEFPGFHGIAQSQVPEEGAFHPVFLPWRDRLNALDINDAQIYFAMATLRDAFTGLQNRMDRLRGRPDGEEEFDRAETLTDGETVEPEVGEELAEDQAEQTVDFVIAGLENEWPEWQPPACYRPDSNAAPTL</sequence>
<organism evidence="4 5">
    <name type="scientific">Corynebacterium variabile</name>
    <dbReference type="NCBI Taxonomy" id="1727"/>
    <lineage>
        <taxon>Bacteria</taxon>
        <taxon>Bacillati</taxon>
        <taxon>Actinomycetota</taxon>
        <taxon>Actinomycetes</taxon>
        <taxon>Mycobacteriales</taxon>
        <taxon>Corynebacteriaceae</taxon>
        <taxon>Corynebacterium</taxon>
    </lineage>
</organism>
<dbReference type="SUPFAM" id="SSF48498">
    <property type="entry name" value="Tetracyclin repressor-like, C-terminal domain"/>
    <property type="match status" value="1"/>
</dbReference>
<dbReference type="Pfam" id="PF00440">
    <property type="entry name" value="TetR_N"/>
    <property type="match status" value="1"/>
</dbReference>
<dbReference type="InterPro" id="IPR001647">
    <property type="entry name" value="HTH_TetR"/>
</dbReference>
<protein>
    <submittedName>
        <fullName evidence="4">Transcriptional regulator, TetR family</fullName>
    </submittedName>
</protein>
<evidence type="ECO:0000313" key="4">
    <source>
        <dbReference type="EMBL" id="CUU66089.1"/>
    </source>
</evidence>
<dbReference type="EMBL" id="FAUH01000008">
    <property type="protein sequence ID" value="CUU66089.1"/>
    <property type="molecule type" value="Genomic_DNA"/>
</dbReference>
<evidence type="ECO:0000256" key="1">
    <source>
        <dbReference type="ARBA" id="ARBA00023125"/>
    </source>
</evidence>
<dbReference type="Proteomes" id="UP000182498">
    <property type="component" value="Unassembled WGS sequence"/>
</dbReference>
<reference evidence="5" key="1">
    <citation type="submission" date="2015-11" db="EMBL/GenBank/DDBJ databases">
        <authorList>
            <person name="Dugat-Bony E."/>
        </authorList>
    </citation>
    <scope>NUCLEOTIDE SEQUENCE [LARGE SCALE GENOMIC DNA]</scope>
    <source>
        <strain evidence="5">Mu292</strain>
    </source>
</reference>
<accession>A0A0X2NMN8</accession>
<feature type="region of interest" description="Disordered" evidence="2">
    <location>
        <begin position="1"/>
        <end position="34"/>
    </location>
</feature>
<keyword evidence="1" id="KW-0238">DNA-binding</keyword>
<dbReference type="GO" id="GO:0003677">
    <property type="term" value="F:DNA binding"/>
    <property type="evidence" value="ECO:0007669"/>
    <property type="project" value="UniProtKB-KW"/>
</dbReference>
<dbReference type="AlphaFoldDB" id="A0A0X2NMN8"/>
<dbReference type="SUPFAM" id="SSF46689">
    <property type="entry name" value="Homeodomain-like"/>
    <property type="match status" value="1"/>
</dbReference>
<dbReference type="InterPro" id="IPR036271">
    <property type="entry name" value="Tet_transcr_reg_TetR-rel_C_sf"/>
</dbReference>
<keyword evidence="5" id="KW-1185">Reference proteome</keyword>